<evidence type="ECO:0000313" key="1">
    <source>
        <dbReference type="EMBL" id="KRY40614.1"/>
    </source>
</evidence>
<proteinExistence type="predicted"/>
<accession>A0A0V1BUJ5</accession>
<organism evidence="1 2">
    <name type="scientific">Trichinella spiralis</name>
    <name type="common">Trichina worm</name>
    <dbReference type="NCBI Taxonomy" id="6334"/>
    <lineage>
        <taxon>Eukaryota</taxon>
        <taxon>Metazoa</taxon>
        <taxon>Ecdysozoa</taxon>
        <taxon>Nematoda</taxon>
        <taxon>Enoplea</taxon>
        <taxon>Dorylaimia</taxon>
        <taxon>Trichinellida</taxon>
        <taxon>Trichinellidae</taxon>
        <taxon>Trichinella</taxon>
    </lineage>
</organism>
<comment type="caution">
    <text evidence="1">The sequence shown here is derived from an EMBL/GenBank/DDBJ whole genome shotgun (WGS) entry which is preliminary data.</text>
</comment>
<dbReference type="EMBL" id="JYDH01000012">
    <property type="protein sequence ID" value="KRY40614.1"/>
    <property type="molecule type" value="Genomic_DNA"/>
</dbReference>
<dbReference type="Proteomes" id="UP000054776">
    <property type="component" value="Unassembled WGS sequence"/>
</dbReference>
<dbReference type="AlphaFoldDB" id="A0A0V1BUJ5"/>
<keyword evidence="2" id="KW-1185">Reference proteome</keyword>
<gene>
    <name evidence="1" type="ORF">T01_10601</name>
</gene>
<reference evidence="1 2" key="1">
    <citation type="submission" date="2015-01" db="EMBL/GenBank/DDBJ databases">
        <title>Evolution of Trichinella species and genotypes.</title>
        <authorList>
            <person name="Korhonen P.K."/>
            <person name="Edoardo P."/>
            <person name="Giuseppe L.R."/>
            <person name="Gasser R.B."/>
        </authorList>
    </citation>
    <scope>NUCLEOTIDE SEQUENCE [LARGE SCALE GENOMIC DNA]</scope>
    <source>
        <strain evidence="1">ISS3</strain>
    </source>
</reference>
<evidence type="ECO:0000313" key="2">
    <source>
        <dbReference type="Proteomes" id="UP000054776"/>
    </source>
</evidence>
<protein>
    <submittedName>
        <fullName evidence="1">Uncharacterized protein</fullName>
    </submittedName>
</protein>
<sequence>MPQLENWLLFTILQKNYKAQQIYSKQTLEPSWIFADVLLLLMLMYHAQLQNLSFISIGKTQPYCGSKARLAALGKQTTENSQTYAFSNDLQNALT</sequence>
<dbReference type="InParanoid" id="A0A0V1BUJ5"/>
<name>A0A0V1BUJ5_TRISP</name>